<evidence type="ECO:0000259" key="3">
    <source>
        <dbReference type="Pfam" id="PF07563"/>
    </source>
</evidence>
<reference evidence="5" key="4">
    <citation type="submission" date="2023-02" db="EMBL/GenBank/DDBJ databases">
        <authorList>
            <person name="Sun Q."/>
            <person name="Mori K."/>
        </authorList>
    </citation>
    <scope>NUCLEOTIDE SEQUENCE</scope>
    <source>
        <strain evidence="5">NBRC 114545</strain>
    </source>
</reference>
<gene>
    <name evidence="5" type="primary">ydhK</name>
    <name evidence="4" type="ORF">C7K38_09670</name>
    <name evidence="5" type="ORF">GCM10025885_06680</name>
</gene>
<dbReference type="Pfam" id="PF07563">
    <property type="entry name" value="DUF1541"/>
    <property type="match status" value="2"/>
</dbReference>
<feature type="compositionally biased region" description="Basic and acidic residues" evidence="1">
    <location>
        <begin position="58"/>
        <end position="81"/>
    </location>
</feature>
<dbReference type="EMBL" id="CP027783">
    <property type="protein sequence ID" value="AYW48613.1"/>
    <property type="molecule type" value="Genomic_DNA"/>
</dbReference>
<keyword evidence="2" id="KW-0732">Signal</keyword>
<sequence length="210" mass="23391">MKLKSLSFITLLSTVLLLGACSNNERAQEGQSSSTASTEMSEMQDSSQAMEDPSGPMDHGDMEMQHNRHEEEPEDMQEAKDPEYPVGEDVKVTDAHMEMMDGVTATISGAYDTTLYQVTFTPEDSDEPIEDHKWVVKEELSSEDDSKNYEKGDEVTLTADHMDGMQGQIAEITGVHEGPAYMINFEPNDGSQEFVNHKWVTEDELSAVDE</sequence>
<organism evidence="5 7">
    <name type="scientific">Tetragenococcus osmophilus</name>
    <dbReference type="NCBI Taxonomy" id="526944"/>
    <lineage>
        <taxon>Bacteria</taxon>
        <taxon>Bacillati</taxon>
        <taxon>Bacillota</taxon>
        <taxon>Bacilli</taxon>
        <taxon>Lactobacillales</taxon>
        <taxon>Enterococcaceae</taxon>
        <taxon>Tetragenococcus</taxon>
    </lineage>
</organism>
<feature type="chain" id="PRO_5041437608" description="DUF1541 domain-containing protein" evidence="2">
    <location>
        <begin position="28"/>
        <end position="210"/>
    </location>
</feature>
<reference evidence="4 6" key="1">
    <citation type="journal article" date="2012" name="Int. J. Syst. Evol. Microbiol.">
        <title>Characterization of Tetragenococcus strains from sugar thick juice reveals a novel species, Tetragenococcus osmophilus sp. nov., and divides Tetragenococcus halophilus into two subspecies, T. halophilus subsp. halophilus subsp. nov. and T. halophilus subsp. flandriensis subsp. nov.</title>
        <authorList>
            <person name="Juste A."/>
            <person name="Van Trappen S."/>
            <person name="Verreth C."/>
            <person name="Cleenwerck I."/>
            <person name="De Vos P."/>
            <person name="Lievens B."/>
            <person name="Willems K.A."/>
        </authorList>
    </citation>
    <scope>NUCLEOTIDE SEQUENCE [LARGE SCALE GENOMIC DNA]</scope>
    <source>
        <strain evidence="4 6">JCM 31126</strain>
    </source>
</reference>
<reference evidence="5 7" key="2">
    <citation type="journal article" date="2014" name="Int. J. Syst. Evol. Microbiol.">
        <title>Complete genome sequence of Corynebacterium casei LMG S-19264T (=DSM 44701T), isolated from a smear-ripened cheese.</title>
        <authorList>
            <consortium name="US DOE Joint Genome Institute (JGI-PGF)"/>
            <person name="Walter F."/>
            <person name="Albersmeier A."/>
            <person name="Kalinowski J."/>
            <person name="Ruckert C."/>
        </authorList>
    </citation>
    <scope>NUCLEOTIDE SEQUENCE [LARGE SCALE GENOMIC DNA]</scope>
    <source>
        <strain evidence="5 7">NBRC 114545</strain>
    </source>
</reference>
<dbReference type="Proteomes" id="UP001157039">
    <property type="component" value="Unassembled WGS sequence"/>
</dbReference>
<evidence type="ECO:0000256" key="2">
    <source>
        <dbReference type="SAM" id="SignalP"/>
    </source>
</evidence>
<dbReference type="Gene3D" id="2.30.30.1210">
    <property type="entry name" value="Domain of unknown function DUF1541"/>
    <property type="match status" value="1"/>
</dbReference>
<feature type="region of interest" description="Disordered" evidence="1">
    <location>
        <begin position="24"/>
        <end position="81"/>
    </location>
</feature>
<reference evidence="4" key="3">
    <citation type="submission" date="2018-03" db="EMBL/GenBank/DDBJ databases">
        <authorList>
            <person name="Jeon C.O."/>
        </authorList>
    </citation>
    <scope>NUCLEOTIDE SEQUENCE</scope>
    <source>
        <strain evidence="4">JCM 31126</strain>
    </source>
</reference>
<keyword evidence="6" id="KW-1185">Reference proteome</keyword>
<protein>
    <recommendedName>
        <fullName evidence="3">DUF1541 domain-containing protein</fullName>
    </recommendedName>
</protein>
<proteinExistence type="predicted"/>
<accession>A0AA38CXK1</accession>
<dbReference type="RefSeq" id="WP_123936398.1">
    <property type="nucleotide sequence ID" value="NZ_BSUW01000001.1"/>
</dbReference>
<name>A0AA38CXK1_9ENTE</name>
<feature type="signal peptide" evidence="2">
    <location>
        <begin position="1"/>
        <end position="27"/>
    </location>
</feature>
<evidence type="ECO:0000313" key="7">
    <source>
        <dbReference type="Proteomes" id="UP001157039"/>
    </source>
</evidence>
<dbReference type="KEGG" id="too:C7K38_09670"/>
<feature type="domain" description="DUF1541" evidence="3">
    <location>
        <begin position="151"/>
        <end position="202"/>
    </location>
</feature>
<dbReference type="AlphaFoldDB" id="A0AA38CXK1"/>
<evidence type="ECO:0000256" key="1">
    <source>
        <dbReference type="SAM" id="MobiDB-lite"/>
    </source>
</evidence>
<dbReference type="InterPro" id="IPR011438">
    <property type="entry name" value="DUF1541"/>
</dbReference>
<dbReference type="PROSITE" id="PS51257">
    <property type="entry name" value="PROKAR_LIPOPROTEIN"/>
    <property type="match status" value="1"/>
</dbReference>
<dbReference type="EMBL" id="BSUW01000001">
    <property type="protein sequence ID" value="GMA71619.1"/>
    <property type="molecule type" value="Genomic_DNA"/>
</dbReference>
<evidence type="ECO:0000313" key="6">
    <source>
        <dbReference type="Proteomes" id="UP000268310"/>
    </source>
</evidence>
<evidence type="ECO:0000313" key="4">
    <source>
        <dbReference type="EMBL" id="AYW48613.1"/>
    </source>
</evidence>
<dbReference type="Proteomes" id="UP000268310">
    <property type="component" value="Chromosome"/>
</dbReference>
<feature type="compositionally biased region" description="Low complexity" evidence="1">
    <location>
        <begin position="31"/>
        <end position="44"/>
    </location>
</feature>
<feature type="domain" description="DUF1541" evidence="3">
    <location>
        <begin position="86"/>
        <end position="136"/>
    </location>
</feature>
<evidence type="ECO:0000313" key="5">
    <source>
        <dbReference type="EMBL" id="GMA71619.1"/>
    </source>
</evidence>